<dbReference type="Proteomes" id="UP000198584">
    <property type="component" value="Unassembled WGS sequence"/>
</dbReference>
<dbReference type="GO" id="GO:0008324">
    <property type="term" value="F:monoatomic cation transmembrane transporter activity"/>
    <property type="evidence" value="ECO:0007669"/>
    <property type="project" value="InterPro"/>
</dbReference>
<evidence type="ECO:0000313" key="4">
    <source>
        <dbReference type="Proteomes" id="UP000198584"/>
    </source>
</evidence>
<dbReference type="AlphaFoldDB" id="A0A1H4GAB9"/>
<evidence type="ECO:0000259" key="1">
    <source>
        <dbReference type="PROSITE" id="PS51201"/>
    </source>
</evidence>
<dbReference type="InterPro" id="IPR036721">
    <property type="entry name" value="RCK_C_sf"/>
</dbReference>
<feature type="domain" description="RCK N-terminal" evidence="1">
    <location>
        <begin position="7"/>
        <end position="123"/>
    </location>
</feature>
<protein>
    <submittedName>
        <fullName evidence="3">Trk system potassium uptake protein TrkA</fullName>
    </submittedName>
</protein>
<dbReference type="SUPFAM" id="SSF51735">
    <property type="entry name" value="NAD(P)-binding Rossmann-fold domains"/>
    <property type="match status" value="1"/>
</dbReference>
<dbReference type="PANTHER" id="PTHR43833:SF7">
    <property type="entry name" value="KTR SYSTEM POTASSIUM UPTAKE PROTEIN C"/>
    <property type="match status" value="1"/>
</dbReference>
<dbReference type="Pfam" id="PF02080">
    <property type="entry name" value="TrkA_C"/>
    <property type="match status" value="1"/>
</dbReference>
<dbReference type="PROSITE" id="PS51202">
    <property type="entry name" value="RCK_C"/>
    <property type="match status" value="1"/>
</dbReference>
<accession>A0A1H4GAB9</accession>
<dbReference type="InterPro" id="IPR006037">
    <property type="entry name" value="RCK_C"/>
</dbReference>
<gene>
    <name evidence="3" type="ORF">SAMN05421743_11492</name>
</gene>
<proteinExistence type="predicted"/>
<dbReference type="InterPro" id="IPR036291">
    <property type="entry name" value="NAD(P)-bd_dom_sf"/>
</dbReference>
<feature type="domain" description="RCK C-terminal" evidence="2">
    <location>
        <begin position="140"/>
        <end position="224"/>
    </location>
</feature>
<name>A0A1H4GAB9_9BACI</name>
<dbReference type="RefSeq" id="WP_093045908.1">
    <property type="nucleotide sequence ID" value="NZ_FNQR01000014.1"/>
</dbReference>
<reference evidence="3 4" key="1">
    <citation type="submission" date="2016-10" db="EMBL/GenBank/DDBJ databases">
        <authorList>
            <person name="de Groot N.N."/>
        </authorList>
    </citation>
    <scope>NUCLEOTIDE SEQUENCE [LARGE SCALE GENOMIC DNA]</scope>
    <source>
        <strain evidence="3 4">CCM7597</strain>
    </source>
</reference>
<dbReference type="PANTHER" id="PTHR43833">
    <property type="entry name" value="POTASSIUM CHANNEL PROTEIN 2-RELATED-RELATED"/>
    <property type="match status" value="1"/>
</dbReference>
<dbReference type="EMBL" id="FNQR01000014">
    <property type="protein sequence ID" value="SEB05828.1"/>
    <property type="molecule type" value="Genomic_DNA"/>
</dbReference>
<dbReference type="OrthoDB" id="9776294at2"/>
<evidence type="ECO:0000313" key="3">
    <source>
        <dbReference type="EMBL" id="SEB05828.1"/>
    </source>
</evidence>
<dbReference type="GO" id="GO:0006813">
    <property type="term" value="P:potassium ion transport"/>
    <property type="evidence" value="ECO:0007669"/>
    <property type="project" value="InterPro"/>
</dbReference>
<organism evidence="3 4">
    <name type="scientific">Thalassobacillus cyri</name>
    <dbReference type="NCBI Taxonomy" id="571932"/>
    <lineage>
        <taxon>Bacteria</taxon>
        <taxon>Bacillati</taxon>
        <taxon>Bacillota</taxon>
        <taxon>Bacilli</taxon>
        <taxon>Bacillales</taxon>
        <taxon>Bacillaceae</taxon>
        <taxon>Thalassobacillus</taxon>
    </lineage>
</organism>
<dbReference type="Gene3D" id="3.40.50.720">
    <property type="entry name" value="NAD(P)-binding Rossmann-like Domain"/>
    <property type="match status" value="1"/>
</dbReference>
<dbReference type="InterPro" id="IPR050721">
    <property type="entry name" value="Trk_Ktr_HKT_K-transport"/>
</dbReference>
<dbReference type="STRING" id="571932.SAMN05421743_11492"/>
<dbReference type="Gene3D" id="3.30.70.1450">
    <property type="entry name" value="Regulator of K+ conductance, C-terminal domain"/>
    <property type="match status" value="1"/>
</dbReference>
<dbReference type="InterPro" id="IPR003148">
    <property type="entry name" value="RCK_N"/>
</dbReference>
<dbReference type="Pfam" id="PF02254">
    <property type="entry name" value="TrkA_N"/>
    <property type="match status" value="1"/>
</dbReference>
<dbReference type="PROSITE" id="PS51201">
    <property type="entry name" value="RCK_N"/>
    <property type="match status" value="1"/>
</dbReference>
<keyword evidence="4" id="KW-1185">Reference proteome</keyword>
<sequence>MKQKPGRKQFAVIGLGRFGGNLCKELVRLEVDVLALDKDLERVQEYSKVASHAAELDAIDEDSLKAVGIKNFDYVMISLGEGVQSSILATLILKELGIKQVWVKAHDEYHEKVLKKIGADKIIHPERDMAFRIAHHIVSEKITDYIELSDKYSIVEIKASDKIAGKRLSELEIRYEYNCSIIAIKKSEDNILISPSLDTQIQSRDILVMVGSNVDLSRFEQEGV</sequence>
<dbReference type="SUPFAM" id="SSF116726">
    <property type="entry name" value="TrkA C-terminal domain-like"/>
    <property type="match status" value="1"/>
</dbReference>
<evidence type="ECO:0000259" key="2">
    <source>
        <dbReference type="PROSITE" id="PS51202"/>
    </source>
</evidence>